<protein>
    <recommendedName>
        <fullName evidence="1">Calcineurin-like phosphoesterase domain-containing protein</fullName>
    </recommendedName>
</protein>
<evidence type="ECO:0000259" key="1">
    <source>
        <dbReference type="Pfam" id="PF00149"/>
    </source>
</evidence>
<feature type="domain" description="Calcineurin-like phosphoesterase" evidence="1">
    <location>
        <begin position="3"/>
        <end position="134"/>
    </location>
</feature>
<gene>
    <name evidence="2" type="ORF">LCGC14_1626370</name>
</gene>
<dbReference type="Pfam" id="PF00149">
    <property type="entry name" value="Metallophos"/>
    <property type="match status" value="1"/>
</dbReference>
<dbReference type="InterPro" id="IPR004843">
    <property type="entry name" value="Calcineurin-like_PHP"/>
</dbReference>
<proteinExistence type="predicted"/>
<dbReference type="InterPro" id="IPR029052">
    <property type="entry name" value="Metallo-depent_PP-like"/>
</dbReference>
<comment type="caution">
    <text evidence="2">The sequence shown here is derived from an EMBL/GenBank/DDBJ whole genome shotgun (WGS) entry which is preliminary data.</text>
</comment>
<dbReference type="AlphaFoldDB" id="A0A0F9L3Q5"/>
<sequence>MAKVLVIGDTHAPCTHPGYLDFCMDLYEQWDCDQVMHIGDVVDNHAVSFHAAHPECPGPIDEYELALENVQEWYRAFPEARICIGNHDERLIRLAETVHIPAKFLRNYEEIWETPNWIWDYEHIIDDVYYFHGTGNGGIHPAFNAMKKMLMSVVMGHLHTASGVKWCANPQRRIFGMDTGCGIDDKAFAFAYGKHMKQRSMLSAGIVLDGIPFHEVMPIGPKEPYHRSRFK</sequence>
<evidence type="ECO:0000313" key="2">
    <source>
        <dbReference type="EMBL" id="KKM22340.1"/>
    </source>
</evidence>
<accession>A0A0F9L3Q5</accession>
<dbReference type="Gene3D" id="3.60.21.10">
    <property type="match status" value="1"/>
</dbReference>
<reference evidence="2" key="1">
    <citation type="journal article" date="2015" name="Nature">
        <title>Complex archaea that bridge the gap between prokaryotes and eukaryotes.</title>
        <authorList>
            <person name="Spang A."/>
            <person name="Saw J.H."/>
            <person name="Jorgensen S.L."/>
            <person name="Zaremba-Niedzwiedzka K."/>
            <person name="Martijn J."/>
            <person name="Lind A.E."/>
            <person name="van Eijk R."/>
            <person name="Schleper C."/>
            <person name="Guy L."/>
            <person name="Ettema T.J."/>
        </authorList>
    </citation>
    <scope>NUCLEOTIDE SEQUENCE</scope>
</reference>
<organism evidence="2">
    <name type="scientific">marine sediment metagenome</name>
    <dbReference type="NCBI Taxonomy" id="412755"/>
    <lineage>
        <taxon>unclassified sequences</taxon>
        <taxon>metagenomes</taxon>
        <taxon>ecological metagenomes</taxon>
    </lineage>
</organism>
<name>A0A0F9L3Q5_9ZZZZ</name>
<dbReference type="GO" id="GO:0016787">
    <property type="term" value="F:hydrolase activity"/>
    <property type="evidence" value="ECO:0007669"/>
    <property type="project" value="InterPro"/>
</dbReference>
<dbReference type="EMBL" id="LAZR01013356">
    <property type="protein sequence ID" value="KKM22340.1"/>
    <property type="molecule type" value="Genomic_DNA"/>
</dbReference>
<dbReference type="SUPFAM" id="SSF56300">
    <property type="entry name" value="Metallo-dependent phosphatases"/>
    <property type="match status" value="1"/>
</dbReference>